<feature type="chain" id="PRO_5029695021" evidence="1">
    <location>
        <begin position="37"/>
        <end position="163"/>
    </location>
</feature>
<sequence length="163" mass="16415">MSATHTPSNPSRRHVLNSLAWSAPVLTLAVAGPLAAASTATSGGTLTLSGRAVAREGIFFTGSSYNGSGASGPYAAQQLQILITLPEGVPFTTSAPPAGFSVSADANVVTLTNTSPLSADQQTTVLNGFFITGNFLPGTAYTVRVGPPTLAIVYSGLVADGTF</sequence>
<keyword evidence="3" id="KW-1185">Reference proteome</keyword>
<evidence type="ECO:0000313" key="3">
    <source>
        <dbReference type="Proteomes" id="UP000490386"/>
    </source>
</evidence>
<proteinExistence type="predicted"/>
<organism evidence="2 3">
    <name type="scientific">Pseudoclavibacter terrae</name>
    <dbReference type="NCBI Taxonomy" id="1530195"/>
    <lineage>
        <taxon>Bacteria</taxon>
        <taxon>Bacillati</taxon>
        <taxon>Actinomycetota</taxon>
        <taxon>Actinomycetes</taxon>
        <taxon>Micrococcales</taxon>
        <taxon>Microbacteriaceae</taxon>
        <taxon>Pseudoclavibacter</taxon>
    </lineage>
</organism>
<dbReference type="EMBL" id="WBJX01000007">
    <property type="protein sequence ID" value="KAB1636170.1"/>
    <property type="molecule type" value="Genomic_DNA"/>
</dbReference>
<dbReference type="AlphaFoldDB" id="A0A7J5AXK9"/>
<name>A0A7J5AXK9_9MICO</name>
<evidence type="ECO:0000256" key="1">
    <source>
        <dbReference type="SAM" id="SignalP"/>
    </source>
</evidence>
<gene>
    <name evidence="2" type="ORF">F8O03_16720</name>
</gene>
<dbReference type="PROSITE" id="PS51318">
    <property type="entry name" value="TAT"/>
    <property type="match status" value="1"/>
</dbReference>
<evidence type="ECO:0000313" key="2">
    <source>
        <dbReference type="EMBL" id="KAB1636170.1"/>
    </source>
</evidence>
<comment type="caution">
    <text evidence="2">The sequence shown here is derived from an EMBL/GenBank/DDBJ whole genome shotgun (WGS) entry which is preliminary data.</text>
</comment>
<keyword evidence="1" id="KW-0732">Signal</keyword>
<protein>
    <submittedName>
        <fullName evidence="2">Uncharacterized protein</fullName>
    </submittedName>
</protein>
<reference evidence="2 3" key="1">
    <citation type="submission" date="2019-09" db="EMBL/GenBank/DDBJ databases">
        <title>Phylogeny of genus Pseudoclavibacter and closely related genus.</title>
        <authorList>
            <person name="Li Y."/>
        </authorList>
    </citation>
    <scope>NUCLEOTIDE SEQUENCE [LARGE SCALE GENOMIC DNA]</scope>
    <source>
        <strain evidence="2 3">THG-MD12</strain>
    </source>
</reference>
<accession>A0A7J5AXK9</accession>
<feature type="signal peptide" evidence="1">
    <location>
        <begin position="1"/>
        <end position="36"/>
    </location>
</feature>
<dbReference type="InterPro" id="IPR006311">
    <property type="entry name" value="TAT_signal"/>
</dbReference>
<dbReference type="Proteomes" id="UP000490386">
    <property type="component" value="Unassembled WGS sequence"/>
</dbReference>
<dbReference type="RefSeq" id="WP_151424879.1">
    <property type="nucleotide sequence ID" value="NZ_WBJX01000007.1"/>
</dbReference>